<dbReference type="Proteomes" id="UP000308549">
    <property type="component" value="Unassembled WGS sequence"/>
</dbReference>
<evidence type="ECO:0000313" key="3">
    <source>
        <dbReference type="Proteomes" id="UP000308549"/>
    </source>
</evidence>
<dbReference type="AlphaFoldDB" id="A0A4U0U8K8"/>
<reference evidence="2 3" key="1">
    <citation type="submission" date="2017-03" db="EMBL/GenBank/DDBJ databases">
        <title>Genomes of endolithic fungi from Antarctica.</title>
        <authorList>
            <person name="Coleine C."/>
            <person name="Masonjones S."/>
            <person name="Stajich J.E."/>
        </authorList>
    </citation>
    <scope>NUCLEOTIDE SEQUENCE [LARGE SCALE GENOMIC DNA]</scope>
    <source>
        <strain evidence="2 3">CCFEE 6315</strain>
    </source>
</reference>
<comment type="caution">
    <text evidence="2">The sequence shown here is derived from an EMBL/GenBank/DDBJ whole genome shotgun (WGS) entry which is preliminary data.</text>
</comment>
<keyword evidence="3" id="KW-1185">Reference proteome</keyword>
<feature type="region of interest" description="Disordered" evidence="1">
    <location>
        <begin position="1"/>
        <end position="43"/>
    </location>
</feature>
<dbReference type="EMBL" id="NAJL01000007">
    <property type="protein sequence ID" value="TKA31631.1"/>
    <property type="molecule type" value="Genomic_DNA"/>
</dbReference>
<evidence type="ECO:0000313" key="2">
    <source>
        <dbReference type="EMBL" id="TKA31631.1"/>
    </source>
</evidence>
<feature type="compositionally biased region" description="Polar residues" evidence="1">
    <location>
        <begin position="29"/>
        <end position="43"/>
    </location>
</feature>
<gene>
    <name evidence="2" type="ORF">B0A50_01708</name>
</gene>
<accession>A0A4U0U8K8</accession>
<evidence type="ECO:0000256" key="1">
    <source>
        <dbReference type="SAM" id="MobiDB-lite"/>
    </source>
</evidence>
<name>A0A4U0U8K8_9PEZI</name>
<organism evidence="2 3">
    <name type="scientific">Salinomyces thailandicus</name>
    <dbReference type="NCBI Taxonomy" id="706561"/>
    <lineage>
        <taxon>Eukaryota</taxon>
        <taxon>Fungi</taxon>
        <taxon>Dikarya</taxon>
        <taxon>Ascomycota</taxon>
        <taxon>Pezizomycotina</taxon>
        <taxon>Dothideomycetes</taxon>
        <taxon>Dothideomycetidae</taxon>
        <taxon>Mycosphaerellales</taxon>
        <taxon>Teratosphaeriaceae</taxon>
        <taxon>Salinomyces</taxon>
    </lineage>
</organism>
<proteinExistence type="predicted"/>
<protein>
    <submittedName>
        <fullName evidence="2">Uncharacterized protein</fullName>
    </submittedName>
</protein>
<sequence length="101" mass="10841">MAVQGAMTADVTMGTPPKLHLGVGEQQETDTQASGRALTPNTTRGCPQAAVAVSLPGAQPCHTPSGFEVAIRLFYWTFAESFEARRLRFSLIAMPGLHMPR</sequence>